<sequence length="275" mass="30048">MPDLAEEQEIFAATELTEAPQTAAPSIETPAAPSEPNPAPVAGEGQPQQPQSPQEPQERHVPYAALKEEREARKALQARVDELTNLMLQGQRQQPAKQEEQQPEPELWDDPNAFIRHQLSPFEARIQKIVETTSRRDAIREHGEETVNAAYSALDEAIRRGELNGDAVKASLLQSDDPYGDILGWYQKNKVLSEVGTDPKAFEERLRAKILAELQGQAPAGQQPAGAPAQQPSNSNQQPLPSLNRSYGNAGNAQGGAITEEDIFNAAPAFGRRKA</sequence>
<evidence type="ECO:0000313" key="2">
    <source>
        <dbReference type="EMBL" id="MBA1156924.1"/>
    </source>
</evidence>
<accession>A0A838BMM9</accession>
<evidence type="ECO:0008006" key="4">
    <source>
        <dbReference type="Google" id="ProtNLM"/>
    </source>
</evidence>
<dbReference type="RefSeq" id="WP_181052445.1">
    <property type="nucleotide sequence ID" value="NZ_JACDXJ010000001.1"/>
</dbReference>
<keyword evidence="3" id="KW-1185">Reference proteome</keyword>
<reference evidence="2 3" key="1">
    <citation type="submission" date="2020-07" db="EMBL/GenBank/DDBJ databases">
        <title>Draft genome and description of Microvirga mediterraneensis Marseille-Q2068 sp. nov.</title>
        <authorList>
            <person name="Boxberger M."/>
        </authorList>
    </citation>
    <scope>NUCLEOTIDE SEQUENCE [LARGE SCALE GENOMIC DNA]</scope>
    <source>
        <strain evidence="2 3">Marseille-Q2068</strain>
    </source>
</reference>
<proteinExistence type="predicted"/>
<dbReference type="AlphaFoldDB" id="A0A838BMM9"/>
<dbReference type="EMBL" id="JACDXJ010000001">
    <property type="protein sequence ID" value="MBA1156924.1"/>
    <property type="molecule type" value="Genomic_DNA"/>
</dbReference>
<organism evidence="2 3">
    <name type="scientific">Microvirga mediterraneensis</name>
    <dbReference type="NCBI Taxonomy" id="2754695"/>
    <lineage>
        <taxon>Bacteria</taxon>
        <taxon>Pseudomonadati</taxon>
        <taxon>Pseudomonadota</taxon>
        <taxon>Alphaproteobacteria</taxon>
        <taxon>Hyphomicrobiales</taxon>
        <taxon>Methylobacteriaceae</taxon>
        <taxon>Microvirga</taxon>
    </lineage>
</organism>
<name>A0A838BMM9_9HYPH</name>
<feature type="region of interest" description="Disordered" evidence="1">
    <location>
        <begin position="1"/>
        <end position="108"/>
    </location>
</feature>
<dbReference type="Proteomes" id="UP000572984">
    <property type="component" value="Unassembled WGS sequence"/>
</dbReference>
<feature type="compositionally biased region" description="Low complexity" evidence="1">
    <location>
        <begin position="215"/>
        <end position="244"/>
    </location>
</feature>
<comment type="caution">
    <text evidence="2">The sequence shown here is derived from an EMBL/GenBank/DDBJ whole genome shotgun (WGS) entry which is preliminary data.</text>
</comment>
<evidence type="ECO:0000256" key="1">
    <source>
        <dbReference type="SAM" id="MobiDB-lite"/>
    </source>
</evidence>
<evidence type="ECO:0000313" key="3">
    <source>
        <dbReference type="Proteomes" id="UP000572984"/>
    </source>
</evidence>
<feature type="compositionally biased region" description="Low complexity" evidence="1">
    <location>
        <begin position="46"/>
        <end position="55"/>
    </location>
</feature>
<gene>
    <name evidence="2" type="ORF">H0S73_12380</name>
</gene>
<protein>
    <recommendedName>
        <fullName evidence="4">Scaffolding protein</fullName>
    </recommendedName>
</protein>
<feature type="region of interest" description="Disordered" evidence="1">
    <location>
        <begin position="214"/>
        <end position="261"/>
    </location>
</feature>
<feature type="compositionally biased region" description="Basic and acidic residues" evidence="1">
    <location>
        <begin position="56"/>
        <end position="82"/>
    </location>
</feature>